<feature type="non-terminal residue" evidence="1">
    <location>
        <position position="1"/>
    </location>
</feature>
<organism evidence="1 2">
    <name type="scientific">Aphis glycines</name>
    <name type="common">Soybean aphid</name>
    <dbReference type="NCBI Taxonomy" id="307491"/>
    <lineage>
        <taxon>Eukaryota</taxon>
        <taxon>Metazoa</taxon>
        <taxon>Ecdysozoa</taxon>
        <taxon>Arthropoda</taxon>
        <taxon>Hexapoda</taxon>
        <taxon>Insecta</taxon>
        <taxon>Pterygota</taxon>
        <taxon>Neoptera</taxon>
        <taxon>Paraneoptera</taxon>
        <taxon>Hemiptera</taxon>
        <taxon>Sternorrhyncha</taxon>
        <taxon>Aphidomorpha</taxon>
        <taxon>Aphidoidea</taxon>
        <taxon>Aphididae</taxon>
        <taxon>Aphidini</taxon>
        <taxon>Aphis</taxon>
        <taxon>Aphis</taxon>
    </lineage>
</organism>
<proteinExistence type="predicted"/>
<gene>
    <name evidence="1" type="ORF">AGLY_004793</name>
</gene>
<accession>A0A6G0TV16</accession>
<dbReference type="EMBL" id="VYZN01000014">
    <property type="protein sequence ID" value="KAE9539541.1"/>
    <property type="molecule type" value="Genomic_DNA"/>
</dbReference>
<evidence type="ECO:0000313" key="2">
    <source>
        <dbReference type="Proteomes" id="UP000475862"/>
    </source>
</evidence>
<keyword evidence="2" id="KW-1185">Reference proteome</keyword>
<dbReference type="Proteomes" id="UP000475862">
    <property type="component" value="Unassembled WGS sequence"/>
</dbReference>
<dbReference type="AlphaFoldDB" id="A0A6G0TV16"/>
<reference evidence="1 2" key="1">
    <citation type="submission" date="2019-08" db="EMBL/GenBank/DDBJ databases">
        <title>The genome of the soybean aphid Biotype 1, its phylome, world population structure and adaptation to the North American continent.</title>
        <authorList>
            <person name="Giordano R."/>
            <person name="Donthu R.K."/>
            <person name="Hernandez A.G."/>
            <person name="Wright C.L."/>
            <person name="Zimin A.V."/>
        </authorList>
    </citation>
    <scope>NUCLEOTIDE SEQUENCE [LARGE SCALE GENOMIC DNA]</scope>
    <source>
        <tissue evidence="1">Whole aphids</tissue>
    </source>
</reference>
<comment type="caution">
    <text evidence="1">The sequence shown here is derived from an EMBL/GenBank/DDBJ whole genome shotgun (WGS) entry which is preliminary data.</text>
</comment>
<protein>
    <submittedName>
        <fullName evidence="1">Uncharacterized protein</fullName>
    </submittedName>
</protein>
<name>A0A6G0TV16_APHGL</name>
<sequence>WTTFVVFNVRILTKVIKIAKIIGNFFVFQHYYCLYTILYYSTTVVPIRCDEIAFTVFLPSHYYQQFIILLCLSGVSGDSKKDEKYFDFLTAIETFCRSESVVYNLRCTSNRIVSRIDYQGYNNWSLRWYYLKFEIIDSFFLKMHIKHNKYRLGKDLLRLNRGSDLFLLQLELQKHSILFRPINNTKHGSTNRPNVSITLQFKEYNIICKSSMDPGDILDFPKSRAPSRHFLSSWADDEGLLIRSDCTSVSPPRIRNFRFFDDSEANRQTPRGGYTMTASSSALSQSSYRLDVLSEESVSAAITASAAWYDDENPVASQFLGSVRIFRHIAGHRFRRRHDDVMTNTRLQYPLSEPQHIVGLMFKITRTAKDMQANVKAITSNR</sequence>
<evidence type="ECO:0000313" key="1">
    <source>
        <dbReference type="EMBL" id="KAE9539541.1"/>
    </source>
</evidence>